<dbReference type="SUPFAM" id="SSF53474">
    <property type="entry name" value="alpha/beta-Hydrolases"/>
    <property type="match status" value="1"/>
</dbReference>
<gene>
    <name evidence="3" type="ORF">N7456_008731</name>
</gene>
<protein>
    <recommendedName>
        <fullName evidence="2">AB hydrolase-1 domain-containing protein</fullName>
    </recommendedName>
</protein>
<name>A0A9W9F3C6_9EURO</name>
<dbReference type="AlphaFoldDB" id="A0A9W9F3C6"/>
<dbReference type="GO" id="GO:0017000">
    <property type="term" value="P:antibiotic biosynthetic process"/>
    <property type="evidence" value="ECO:0007669"/>
    <property type="project" value="UniProtKB-ARBA"/>
</dbReference>
<dbReference type="InterPro" id="IPR000073">
    <property type="entry name" value="AB_hydrolase_1"/>
</dbReference>
<dbReference type="GO" id="GO:0072330">
    <property type="term" value="P:monocarboxylic acid biosynthetic process"/>
    <property type="evidence" value="ECO:0007669"/>
    <property type="project" value="UniProtKB-ARBA"/>
</dbReference>
<evidence type="ECO:0000313" key="3">
    <source>
        <dbReference type="EMBL" id="KAJ5092870.1"/>
    </source>
</evidence>
<dbReference type="Gene3D" id="3.40.50.1820">
    <property type="entry name" value="alpha/beta hydrolase"/>
    <property type="match status" value="1"/>
</dbReference>
<sequence length="439" mass="49297">MADISTFPFIITEHVIDAQYIREYPNATVDSNPSLKLVLKKYTPKNNPNPQLGDVTIIGAHGCGFPKELYEPLWEDLLARSEKDGLRIRSIWIADVSNLGASGVENESSLGNDPSWIDHSRDLLHMINHFREEMPQPIVGVGHSMGAGQLVLLSLLHPRLFTSLSLIEPVIAPDILSAKGPLLAIVSLKRRDTWKSRSAAIEAAHKTYKRWDKRVLHRWILHGYREIPTTHEARSNNSNATESDSPVMLVSSKNQEVLQYLRPNPSNHRPVGEGEDNDASDKPAHDSLLYPDIIGPPHATSQFYRFEPIFAWKMLKHVRPPVLYVLGQQSPLFSPEDRARTLNRTGRGIGGSGGIKASKVEEKIIKGSHQLPLERVVETAAAVGPWISKSLQTWRENEVRIAKGWIQQPLDKRLEGMAEWVPMLEKLGDLEVSKRDSRL</sequence>
<evidence type="ECO:0000256" key="1">
    <source>
        <dbReference type="SAM" id="MobiDB-lite"/>
    </source>
</evidence>
<dbReference type="OrthoDB" id="94039at2759"/>
<dbReference type="InterPro" id="IPR029058">
    <property type="entry name" value="AB_hydrolase_fold"/>
</dbReference>
<feature type="domain" description="AB hydrolase-1" evidence="2">
    <location>
        <begin position="60"/>
        <end position="214"/>
    </location>
</feature>
<feature type="region of interest" description="Disordered" evidence="1">
    <location>
        <begin position="262"/>
        <end position="286"/>
    </location>
</feature>
<comment type="caution">
    <text evidence="3">The sequence shown here is derived from an EMBL/GenBank/DDBJ whole genome shotgun (WGS) entry which is preliminary data.</text>
</comment>
<accession>A0A9W9F3C6</accession>
<reference evidence="3" key="1">
    <citation type="submission" date="2022-11" db="EMBL/GenBank/DDBJ databases">
        <authorList>
            <person name="Petersen C."/>
        </authorList>
    </citation>
    <scope>NUCLEOTIDE SEQUENCE</scope>
    <source>
        <strain evidence="3">IBT 30069</strain>
    </source>
</reference>
<reference evidence="3" key="2">
    <citation type="journal article" date="2023" name="IMA Fungus">
        <title>Comparative genomic study of the Penicillium genus elucidates a diverse pangenome and 15 lateral gene transfer events.</title>
        <authorList>
            <person name="Petersen C."/>
            <person name="Sorensen T."/>
            <person name="Nielsen M.R."/>
            <person name="Sondergaard T.E."/>
            <person name="Sorensen J.L."/>
            <person name="Fitzpatrick D.A."/>
            <person name="Frisvad J.C."/>
            <person name="Nielsen K.L."/>
        </authorList>
    </citation>
    <scope>NUCLEOTIDE SEQUENCE</scope>
    <source>
        <strain evidence="3">IBT 30069</strain>
    </source>
</reference>
<evidence type="ECO:0000313" key="4">
    <source>
        <dbReference type="Proteomes" id="UP001149165"/>
    </source>
</evidence>
<evidence type="ECO:0000259" key="2">
    <source>
        <dbReference type="Pfam" id="PF12697"/>
    </source>
</evidence>
<dbReference type="EMBL" id="JAPQKH010000006">
    <property type="protein sequence ID" value="KAJ5092870.1"/>
    <property type="molecule type" value="Genomic_DNA"/>
</dbReference>
<keyword evidence="4" id="KW-1185">Reference proteome</keyword>
<dbReference type="Proteomes" id="UP001149165">
    <property type="component" value="Unassembled WGS sequence"/>
</dbReference>
<dbReference type="Pfam" id="PF12697">
    <property type="entry name" value="Abhydrolase_6"/>
    <property type="match status" value="1"/>
</dbReference>
<organism evidence="3 4">
    <name type="scientific">Penicillium angulare</name>
    <dbReference type="NCBI Taxonomy" id="116970"/>
    <lineage>
        <taxon>Eukaryota</taxon>
        <taxon>Fungi</taxon>
        <taxon>Dikarya</taxon>
        <taxon>Ascomycota</taxon>
        <taxon>Pezizomycotina</taxon>
        <taxon>Eurotiomycetes</taxon>
        <taxon>Eurotiomycetidae</taxon>
        <taxon>Eurotiales</taxon>
        <taxon>Aspergillaceae</taxon>
        <taxon>Penicillium</taxon>
    </lineage>
</organism>
<proteinExistence type="predicted"/>